<gene>
    <name evidence="11" type="ORF">WJX72_009383</name>
</gene>
<evidence type="ECO:0000313" key="11">
    <source>
        <dbReference type="EMBL" id="KAK9820357.1"/>
    </source>
</evidence>
<sequence length="177" mass="20214">MEVPAPPQYKSAELHDLRCAKLGPRGYKMSSKRKLDEYEQQVQEEASNMDDQDVPVIQVAKRVKYDTAGVGKVSGRPWKEPSARASTVMKAHIPTPWDKKMQLKAERDAFKTFKGEAIEARKAKLTADRKRREAVKQRKQENQQKSAVVQKITSSATLKKMMKSKKQRKKLQMADTV</sequence>
<keyword evidence="7" id="KW-0175">Coiled coil</keyword>
<keyword evidence="6" id="KW-0164">Citrullination</keyword>
<feature type="compositionally biased region" description="Basic and acidic residues" evidence="10">
    <location>
        <begin position="123"/>
        <end position="142"/>
    </location>
</feature>
<accession>A0AAW1QFZ6</accession>
<evidence type="ECO:0000313" key="12">
    <source>
        <dbReference type="Proteomes" id="UP001489004"/>
    </source>
</evidence>
<dbReference type="GO" id="GO:0005730">
    <property type="term" value="C:nucleolus"/>
    <property type="evidence" value="ECO:0007669"/>
    <property type="project" value="UniProtKB-SubCell"/>
</dbReference>
<evidence type="ECO:0000256" key="2">
    <source>
        <dbReference type="ARBA" id="ARBA00004604"/>
    </source>
</evidence>
<comment type="caution">
    <text evidence="11">The sequence shown here is derived from an EMBL/GenBank/DDBJ whole genome shotgun (WGS) entry which is preliminary data.</text>
</comment>
<evidence type="ECO:0000256" key="8">
    <source>
        <dbReference type="ARBA" id="ARBA00023242"/>
    </source>
</evidence>
<keyword evidence="4" id="KW-0158">Chromosome</keyword>
<dbReference type="EMBL" id="JALJOR010000003">
    <property type="protein sequence ID" value="KAK9820357.1"/>
    <property type="molecule type" value="Genomic_DNA"/>
</dbReference>
<dbReference type="InterPro" id="IPR026570">
    <property type="entry name" value="CCDC86"/>
</dbReference>
<evidence type="ECO:0000256" key="3">
    <source>
        <dbReference type="ARBA" id="ARBA00016738"/>
    </source>
</evidence>
<comment type="subcellular location">
    <subcellularLocation>
        <location evidence="1">Chromosome</location>
    </subcellularLocation>
    <subcellularLocation>
        <location evidence="2">Nucleus</location>
        <location evidence="2">Nucleolus</location>
    </subcellularLocation>
</comment>
<protein>
    <recommendedName>
        <fullName evidence="3">Coiled-coil domain-containing protein 86</fullName>
    </recommendedName>
</protein>
<comment type="function">
    <text evidence="9">Required for proper chromosome segregation during mitosis and error-free mitotic progression.</text>
</comment>
<dbReference type="GO" id="GO:0005694">
    <property type="term" value="C:chromosome"/>
    <property type="evidence" value="ECO:0007669"/>
    <property type="project" value="UniProtKB-SubCell"/>
</dbReference>
<evidence type="ECO:0000256" key="4">
    <source>
        <dbReference type="ARBA" id="ARBA00022454"/>
    </source>
</evidence>
<dbReference type="Proteomes" id="UP001489004">
    <property type="component" value="Unassembled WGS sequence"/>
</dbReference>
<proteinExistence type="predicted"/>
<feature type="region of interest" description="Disordered" evidence="10">
    <location>
        <begin position="123"/>
        <end position="177"/>
    </location>
</feature>
<reference evidence="11 12" key="1">
    <citation type="journal article" date="2024" name="Nat. Commun.">
        <title>Phylogenomics reveals the evolutionary origins of lichenization in chlorophyte algae.</title>
        <authorList>
            <person name="Puginier C."/>
            <person name="Libourel C."/>
            <person name="Otte J."/>
            <person name="Skaloud P."/>
            <person name="Haon M."/>
            <person name="Grisel S."/>
            <person name="Petersen M."/>
            <person name="Berrin J.G."/>
            <person name="Delaux P.M."/>
            <person name="Dal Grande F."/>
            <person name="Keller J."/>
        </authorList>
    </citation>
    <scope>NUCLEOTIDE SEQUENCE [LARGE SCALE GENOMIC DNA]</scope>
    <source>
        <strain evidence="11 12">SAG 2043</strain>
    </source>
</reference>
<name>A0AAW1QFZ6_9CHLO</name>
<evidence type="ECO:0000256" key="9">
    <source>
        <dbReference type="ARBA" id="ARBA00093307"/>
    </source>
</evidence>
<keyword evidence="5" id="KW-0597">Phosphoprotein</keyword>
<evidence type="ECO:0000256" key="6">
    <source>
        <dbReference type="ARBA" id="ARBA00022934"/>
    </source>
</evidence>
<evidence type="ECO:0000256" key="10">
    <source>
        <dbReference type="SAM" id="MobiDB-lite"/>
    </source>
</evidence>
<evidence type="ECO:0000256" key="5">
    <source>
        <dbReference type="ARBA" id="ARBA00022553"/>
    </source>
</evidence>
<dbReference type="PANTHER" id="PTHR13557">
    <property type="entry name" value="COILED-COIL DOMAIN-CONTAINING PROTEIN 86"/>
    <property type="match status" value="1"/>
</dbReference>
<organism evidence="11 12">
    <name type="scientific">[Myrmecia] bisecta</name>
    <dbReference type="NCBI Taxonomy" id="41462"/>
    <lineage>
        <taxon>Eukaryota</taxon>
        <taxon>Viridiplantae</taxon>
        <taxon>Chlorophyta</taxon>
        <taxon>core chlorophytes</taxon>
        <taxon>Trebouxiophyceae</taxon>
        <taxon>Trebouxiales</taxon>
        <taxon>Trebouxiaceae</taxon>
        <taxon>Myrmecia</taxon>
    </lineage>
</organism>
<evidence type="ECO:0000256" key="1">
    <source>
        <dbReference type="ARBA" id="ARBA00004286"/>
    </source>
</evidence>
<dbReference type="PANTHER" id="PTHR13557:SF1">
    <property type="entry name" value="COILED-COIL DOMAIN-CONTAINING PROTEIN 86"/>
    <property type="match status" value="1"/>
</dbReference>
<evidence type="ECO:0000256" key="7">
    <source>
        <dbReference type="ARBA" id="ARBA00023054"/>
    </source>
</evidence>
<dbReference type="AlphaFoldDB" id="A0AAW1QFZ6"/>
<keyword evidence="12" id="KW-1185">Reference proteome</keyword>
<keyword evidence="8" id="KW-0539">Nucleus</keyword>
<feature type="compositionally biased region" description="Basic residues" evidence="10">
    <location>
        <begin position="160"/>
        <end position="171"/>
    </location>
</feature>